<feature type="transmembrane region" description="Helical" evidence="1">
    <location>
        <begin position="72"/>
        <end position="94"/>
    </location>
</feature>
<dbReference type="RefSeq" id="XP_041690589.1">
    <property type="nucleotide sequence ID" value="XM_041825183.1"/>
</dbReference>
<gene>
    <name evidence="2" type="ORF">FMAN_14480</name>
</gene>
<keyword evidence="3" id="KW-1185">Reference proteome</keyword>
<reference evidence="3" key="1">
    <citation type="journal article" date="2016" name="Genome Biol. Evol.">
        <title>Comparative 'omics' of the Fusarium fujikuroi species complex highlights differences in genetic potential and metabolite synthesis.</title>
        <authorList>
            <person name="Niehaus E.-M."/>
            <person name="Muensterkoetter M."/>
            <person name="Proctor R.H."/>
            <person name="Brown D.W."/>
            <person name="Sharon A."/>
            <person name="Idan Y."/>
            <person name="Oren-Young L."/>
            <person name="Sieber C.M."/>
            <person name="Novak O."/>
            <person name="Pencik A."/>
            <person name="Tarkowska D."/>
            <person name="Hromadova K."/>
            <person name="Freeman S."/>
            <person name="Maymon M."/>
            <person name="Elazar M."/>
            <person name="Youssef S.A."/>
            <person name="El-Shabrawy E.S.M."/>
            <person name="Shalaby A.B.A."/>
            <person name="Houterman P."/>
            <person name="Brock N.L."/>
            <person name="Burkhardt I."/>
            <person name="Tsavkelova E.A."/>
            <person name="Dickschat J.S."/>
            <person name="Galuszka P."/>
            <person name="Gueldener U."/>
            <person name="Tudzynski B."/>
        </authorList>
    </citation>
    <scope>NUCLEOTIDE SEQUENCE [LARGE SCALE GENOMIC DNA]</scope>
    <source>
        <strain evidence="3">MRC7560</strain>
    </source>
</reference>
<name>A0A1L7UJD7_FUSMA</name>
<evidence type="ECO:0000313" key="2">
    <source>
        <dbReference type="EMBL" id="CVL07601.1"/>
    </source>
</evidence>
<feature type="transmembrane region" description="Helical" evidence="1">
    <location>
        <begin position="128"/>
        <end position="150"/>
    </location>
</feature>
<feature type="transmembrane region" description="Helical" evidence="1">
    <location>
        <begin position="655"/>
        <end position="679"/>
    </location>
</feature>
<protein>
    <submittedName>
        <fullName evidence="2">Uncharacterized protein</fullName>
    </submittedName>
</protein>
<dbReference type="Proteomes" id="UP000184255">
    <property type="component" value="Unassembled WGS sequence"/>
</dbReference>
<keyword evidence="1" id="KW-0812">Transmembrane</keyword>
<dbReference type="VEuPathDB" id="FungiDB:FMAN_14480"/>
<dbReference type="AlphaFoldDB" id="A0A1L7UJD7"/>
<comment type="caution">
    <text evidence="2">The sequence shown here is derived from an EMBL/GenBank/DDBJ whole genome shotgun (WGS) entry which is preliminary data.</text>
</comment>
<keyword evidence="1" id="KW-0472">Membrane</keyword>
<organism evidence="2 3">
    <name type="scientific">Fusarium mangiferae</name>
    <name type="common">Mango malformation disease fungus</name>
    <dbReference type="NCBI Taxonomy" id="192010"/>
    <lineage>
        <taxon>Eukaryota</taxon>
        <taxon>Fungi</taxon>
        <taxon>Dikarya</taxon>
        <taxon>Ascomycota</taxon>
        <taxon>Pezizomycotina</taxon>
        <taxon>Sordariomycetes</taxon>
        <taxon>Hypocreomycetidae</taxon>
        <taxon>Hypocreales</taxon>
        <taxon>Nectriaceae</taxon>
        <taxon>Fusarium</taxon>
        <taxon>Fusarium fujikuroi species complex</taxon>
    </lineage>
</organism>
<dbReference type="GeneID" id="65093727"/>
<dbReference type="EMBL" id="FCQH01000020">
    <property type="protein sequence ID" value="CVL07601.1"/>
    <property type="molecule type" value="Genomic_DNA"/>
</dbReference>
<accession>A0A1L7UJD7</accession>
<feature type="transmembrane region" description="Helical" evidence="1">
    <location>
        <begin position="194"/>
        <end position="219"/>
    </location>
</feature>
<evidence type="ECO:0000313" key="3">
    <source>
        <dbReference type="Proteomes" id="UP000184255"/>
    </source>
</evidence>
<proteinExistence type="predicted"/>
<sequence>MIHAASNPTETSARYDGYNTGMKDLGRPDLKEKSAQPSFNIVETPMRSATTFFVPPQQQRDRRWWQRIGRPGILILTVGTGAILFCTALLVFLWDGAERARSGHHRAQFWDDIVFGGWTTQLVTICSAGIRVSIGFQIGLAAAAMAAVILETSGSRFCDTAMLSIQRASSSSAGPLDLLPTAWRHCLAGRISGFLYLPVLALTVAIALISILTSTILLFDLDEGQISAPITTSIKAIGFDTADSSPYSSIAYWRSRPLAHWRFAEHRPAEMKTPLRTDNAADTGDIYRAILPYDKASDRTTLEYYHGPSVVINQRTACFPPTFINASIQWDAGERKGVSGLYLNATFVVENQTDFLGKELSKPVQIYCRLHNLWNSTQTAVQSPTALCNEFAMVEVSSKNVTMNPLSGWSYGFRHVTLVTSGEVLNGRAETGMGAAIPPDLQKQLDNLTYRTDGPWTLAYTADGAEVLNTTVCYVSQNLPHKFNVTMTGKAISSEPRFLTELSSLTLLRNETGVLRQLGVGISPDNSTGRGTLDLEVHSGPGLWMELDGKASIQSAYFELWVTLVEYSTLGGWSLAGEFDDTYNDITTTVIWATHPEHAAMFQRIFHETRNPAQALQAIMFRVYQMLYYDWLPVFEPTHEVTTINAQNRVVPQQWTGLIVTIAIIGMHFVLTALTLVLFAKRTESSLLGNAWQAVSQLVSSETQDIIRAAGSEGMKDRQVEVLAKSAGRDKEAYALASSVDNGRTELRVR</sequence>
<evidence type="ECO:0000256" key="1">
    <source>
        <dbReference type="SAM" id="Phobius"/>
    </source>
</evidence>
<keyword evidence="1" id="KW-1133">Transmembrane helix</keyword>